<evidence type="ECO:0000256" key="2">
    <source>
        <dbReference type="ARBA" id="ARBA00022801"/>
    </source>
</evidence>
<dbReference type="Proteomes" id="UP000244934">
    <property type="component" value="Unassembled WGS sequence"/>
</dbReference>
<evidence type="ECO:0000259" key="3">
    <source>
        <dbReference type="PROSITE" id="PS51462"/>
    </source>
</evidence>
<evidence type="ECO:0000256" key="1">
    <source>
        <dbReference type="ARBA" id="ARBA00001946"/>
    </source>
</evidence>
<dbReference type="OrthoDB" id="8594221at2"/>
<proteinExistence type="predicted"/>
<reference evidence="5" key="1">
    <citation type="submission" date="2018-03" db="EMBL/GenBank/DDBJ databases">
        <authorList>
            <person name="Navarro De La Torre S."/>
        </authorList>
    </citation>
    <scope>NUCLEOTIDE SEQUENCE [LARGE SCALE GENOMIC DNA]</scope>
    <source>
        <strain evidence="5">EAod3</strain>
    </source>
</reference>
<accession>A0A2R8CP02</accession>
<dbReference type="InterPro" id="IPR015797">
    <property type="entry name" value="NUDIX_hydrolase-like_dom_sf"/>
</dbReference>
<protein>
    <submittedName>
        <fullName evidence="4">Phosphatase NudJ</fullName>
        <ecNumber evidence="4">3.6.1.-</ecNumber>
    </submittedName>
</protein>
<evidence type="ECO:0000313" key="5">
    <source>
        <dbReference type="Proteomes" id="UP000244934"/>
    </source>
</evidence>
<dbReference type="RefSeq" id="WP_108843303.1">
    <property type="nucleotide sequence ID" value="NZ_ONZI01000003.1"/>
</dbReference>
<dbReference type="Pfam" id="PF00293">
    <property type="entry name" value="NUDIX"/>
    <property type="match status" value="1"/>
</dbReference>
<organism evidence="4 5">
    <name type="scientific">Kushneria phyllosphaerae</name>
    <dbReference type="NCBI Taxonomy" id="2100822"/>
    <lineage>
        <taxon>Bacteria</taxon>
        <taxon>Pseudomonadati</taxon>
        <taxon>Pseudomonadota</taxon>
        <taxon>Gammaproteobacteria</taxon>
        <taxon>Oceanospirillales</taxon>
        <taxon>Halomonadaceae</taxon>
        <taxon>Kushneria</taxon>
    </lineage>
</organism>
<dbReference type="EC" id="3.6.1.-" evidence="4"/>
<evidence type="ECO:0000313" key="4">
    <source>
        <dbReference type="EMBL" id="SPJ34533.1"/>
    </source>
</evidence>
<dbReference type="PANTHER" id="PTHR43222">
    <property type="entry name" value="NUDIX HYDROLASE 23"/>
    <property type="match status" value="1"/>
</dbReference>
<dbReference type="EMBL" id="ONZI01000003">
    <property type="protein sequence ID" value="SPJ34533.1"/>
    <property type="molecule type" value="Genomic_DNA"/>
</dbReference>
<dbReference type="InterPro" id="IPR000086">
    <property type="entry name" value="NUDIX_hydrolase_dom"/>
</dbReference>
<sequence>MTRFLPHVTVAAVVVDRDRFLLVEERDRLAIGAAPTVFNQPAGHLEANESLIDAVHRETLEESGWKITLEGYLGLYINTAPNGVVYHSHTFVARPGQRISQSLDEGIIQADWYGLTQIEALERDGRLRSPLVARRIHDALTARPYPLTLIRDLDHPS</sequence>
<dbReference type="PANTHER" id="PTHR43222:SF11">
    <property type="entry name" value="PHOSPHATASE NUDJ"/>
    <property type="match status" value="1"/>
</dbReference>
<dbReference type="GO" id="GO:0016787">
    <property type="term" value="F:hydrolase activity"/>
    <property type="evidence" value="ECO:0007669"/>
    <property type="project" value="UniProtKB-KW"/>
</dbReference>
<dbReference type="PROSITE" id="PS00893">
    <property type="entry name" value="NUDIX_BOX"/>
    <property type="match status" value="1"/>
</dbReference>
<dbReference type="Gene3D" id="3.90.79.10">
    <property type="entry name" value="Nucleoside Triphosphate Pyrophosphohydrolase"/>
    <property type="match status" value="1"/>
</dbReference>
<dbReference type="InterPro" id="IPR020084">
    <property type="entry name" value="NUDIX_hydrolase_CS"/>
</dbReference>
<name>A0A2R8CP02_9GAMM</name>
<feature type="domain" description="Nudix hydrolase" evidence="3">
    <location>
        <begin position="5"/>
        <end position="135"/>
    </location>
</feature>
<dbReference type="AlphaFoldDB" id="A0A2R8CP02"/>
<gene>
    <name evidence="4" type="primary">nudJ</name>
    <name evidence="4" type="ORF">KSP9073_02568</name>
</gene>
<keyword evidence="5" id="KW-1185">Reference proteome</keyword>
<comment type="cofactor">
    <cofactor evidence="1">
        <name>Mg(2+)</name>
        <dbReference type="ChEBI" id="CHEBI:18420"/>
    </cofactor>
</comment>
<dbReference type="SUPFAM" id="SSF55811">
    <property type="entry name" value="Nudix"/>
    <property type="match status" value="1"/>
</dbReference>
<dbReference type="PROSITE" id="PS51462">
    <property type="entry name" value="NUDIX"/>
    <property type="match status" value="1"/>
</dbReference>
<keyword evidence="2 4" id="KW-0378">Hydrolase</keyword>